<organism evidence="1 2">
    <name type="scientific">Romanomermis culicivorax</name>
    <name type="common">Nematode worm</name>
    <dbReference type="NCBI Taxonomy" id="13658"/>
    <lineage>
        <taxon>Eukaryota</taxon>
        <taxon>Metazoa</taxon>
        <taxon>Ecdysozoa</taxon>
        <taxon>Nematoda</taxon>
        <taxon>Enoplea</taxon>
        <taxon>Dorylaimia</taxon>
        <taxon>Mermithida</taxon>
        <taxon>Mermithoidea</taxon>
        <taxon>Mermithidae</taxon>
        <taxon>Romanomermis</taxon>
    </lineage>
</organism>
<dbReference type="AlphaFoldDB" id="A0A915KLY6"/>
<name>A0A915KLY6_ROMCU</name>
<proteinExistence type="predicted"/>
<evidence type="ECO:0000313" key="1">
    <source>
        <dbReference type="Proteomes" id="UP000887565"/>
    </source>
</evidence>
<sequence length="77" mass="8740">MGRYDDFEGELGLRAFYKKQIIDSQSPTLTDSDYRTTSAAFFNESIIVPEALRNFTIDLMGARPDLPLHSHEQNGDD</sequence>
<evidence type="ECO:0000313" key="2">
    <source>
        <dbReference type="WBParaSite" id="nRc.2.0.1.t39857-RA"/>
    </source>
</evidence>
<reference evidence="2" key="1">
    <citation type="submission" date="2022-11" db="UniProtKB">
        <authorList>
            <consortium name="WormBaseParasite"/>
        </authorList>
    </citation>
    <scope>IDENTIFICATION</scope>
</reference>
<dbReference type="Proteomes" id="UP000887565">
    <property type="component" value="Unplaced"/>
</dbReference>
<dbReference type="WBParaSite" id="nRc.2.0.1.t39857-RA">
    <property type="protein sequence ID" value="nRc.2.0.1.t39857-RA"/>
    <property type="gene ID" value="nRc.2.0.1.g39857"/>
</dbReference>
<keyword evidence="1" id="KW-1185">Reference proteome</keyword>
<protein>
    <submittedName>
        <fullName evidence="2">Uncharacterized protein</fullName>
    </submittedName>
</protein>
<accession>A0A915KLY6</accession>